<evidence type="ECO:0008006" key="8">
    <source>
        <dbReference type="Google" id="ProtNLM"/>
    </source>
</evidence>
<dbReference type="InterPro" id="IPR000884">
    <property type="entry name" value="TSP1_rpt"/>
</dbReference>
<sequence length="486" mass="54299">MDINVDRSFRRYPRHIKEVETISTDTRTKKKPVKKLKFTDDPDEGFPVYGKILIVLLVVAVGVAIASVSCLLLGRGLLCMKSGNTWSDWSKCSSLCGPGNQTRSRSSSGKSHTETETRECFEKSGCNNTNPEEGAAQAWSKWSDWSSCSQTCGKGSETRQRHCRSTTSGHTLPSSMCQSGTDFEKKTCTSKKLCVSFAWTSWSEWTSCHKQCIQQNSTRTRQCNDGKSWKPVDSKKCPGGNDKETVACVCNDFLNLKNYHKINGSDCIDSKYSLKLKYPKTAEVCSKKCDEKANCQAFTMSRGFCELFIFNKCSKGVSNCQCNRKSSIYVKIQTGLDPGSLCPSDFGHSNCGIKYKLFYPLVFTFDFIKNTCDKKKGLVILAEPLHRTTLYHLNAVIKIHGSISSTYAVGGRQQSKRKEPDGHWSWQTCKIPIERNLWSAGEPNNVNNVEDIAVISKISKNNRRLLNDESDANLDGGICECLSPFE</sequence>
<evidence type="ECO:0000313" key="7">
    <source>
        <dbReference type="Proteomes" id="UP000215902"/>
    </source>
</evidence>
<proteinExistence type="predicted"/>
<reference evidence="6 7" key="1">
    <citation type="submission" date="2017-06" db="EMBL/GenBank/DDBJ databases">
        <title>A platform for efficient transgenesis in Macrostomum lignano, a flatworm model organism for stem cell research.</title>
        <authorList>
            <person name="Berezikov E."/>
        </authorList>
    </citation>
    <scope>NUCLEOTIDE SEQUENCE [LARGE SCALE GENOMIC DNA]</scope>
    <source>
        <strain evidence="6">DV1</strain>
        <tissue evidence="6">Whole organism</tissue>
    </source>
</reference>
<keyword evidence="4" id="KW-0472">Membrane</keyword>
<keyword evidence="4" id="KW-0812">Transmembrane</keyword>
<dbReference type="PANTHER" id="PTHR22906:SF21">
    <property type="entry name" value="SEMA DOMAIN-CONTAINING PROTEIN"/>
    <property type="match status" value="1"/>
</dbReference>
<dbReference type="SMART" id="SM00209">
    <property type="entry name" value="TSP1"/>
    <property type="match status" value="3"/>
</dbReference>
<organism evidence="6 7">
    <name type="scientific">Macrostomum lignano</name>
    <dbReference type="NCBI Taxonomy" id="282301"/>
    <lineage>
        <taxon>Eukaryota</taxon>
        <taxon>Metazoa</taxon>
        <taxon>Spiralia</taxon>
        <taxon>Lophotrochozoa</taxon>
        <taxon>Platyhelminthes</taxon>
        <taxon>Rhabditophora</taxon>
        <taxon>Macrostomorpha</taxon>
        <taxon>Macrostomida</taxon>
        <taxon>Macrostomidae</taxon>
        <taxon>Macrostomum</taxon>
    </lineage>
</organism>
<accession>A0A267FL23</accession>
<protein>
    <recommendedName>
        <fullName evidence="8">Apple domain-containing protein</fullName>
    </recommendedName>
</protein>
<evidence type="ECO:0000256" key="4">
    <source>
        <dbReference type="SAM" id="Phobius"/>
    </source>
</evidence>
<dbReference type="Proteomes" id="UP000215902">
    <property type="component" value="Unassembled WGS sequence"/>
</dbReference>
<evidence type="ECO:0000313" key="6">
    <source>
        <dbReference type="EMBL" id="PAA73682.1"/>
    </source>
</evidence>
<feature type="compositionally biased region" description="Polar residues" evidence="3">
    <location>
        <begin position="96"/>
        <end position="110"/>
    </location>
</feature>
<evidence type="ECO:0000256" key="2">
    <source>
        <dbReference type="ARBA" id="ARBA00023157"/>
    </source>
</evidence>
<feature type="region of interest" description="Disordered" evidence="3">
    <location>
        <begin position="154"/>
        <end position="174"/>
    </location>
</feature>
<dbReference type="STRING" id="282301.A0A267FL23"/>
<keyword evidence="2" id="KW-1015">Disulfide bond</keyword>
<name>A0A267FL23_9PLAT</name>
<feature type="transmembrane region" description="Helical" evidence="4">
    <location>
        <begin position="52"/>
        <end position="74"/>
    </location>
</feature>
<evidence type="ECO:0000256" key="3">
    <source>
        <dbReference type="SAM" id="MobiDB-lite"/>
    </source>
</evidence>
<dbReference type="OrthoDB" id="446173at2759"/>
<comment type="caution">
    <text evidence="6">The sequence shown here is derived from an EMBL/GenBank/DDBJ whole genome shotgun (WGS) entry which is preliminary data.</text>
</comment>
<dbReference type="AlphaFoldDB" id="A0A267FL23"/>
<dbReference type="EMBL" id="NIVC01003780">
    <property type="protein sequence ID" value="PAA49823.1"/>
    <property type="molecule type" value="Genomic_DNA"/>
</dbReference>
<dbReference type="Gene3D" id="2.20.100.10">
    <property type="entry name" value="Thrombospondin type-1 (TSP1) repeat"/>
    <property type="match status" value="3"/>
</dbReference>
<dbReference type="SUPFAM" id="SSF56436">
    <property type="entry name" value="C-type lectin-like"/>
    <property type="match status" value="1"/>
</dbReference>
<evidence type="ECO:0000256" key="1">
    <source>
        <dbReference type="ARBA" id="ARBA00022737"/>
    </source>
</evidence>
<dbReference type="InterPro" id="IPR036383">
    <property type="entry name" value="TSP1_rpt_sf"/>
</dbReference>
<dbReference type="PROSITE" id="PS50092">
    <property type="entry name" value="TSP1"/>
    <property type="match status" value="3"/>
</dbReference>
<feature type="region of interest" description="Disordered" evidence="3">
    <location>
        <begin position="96"/>
        <end position="116"/>
    </location>
</feature>
<dbReference type="InterPro" id="IPR052065">
    <property type="entry name" value="Compl_asym_regulator"/>
</dbReference>
<keyword evidence="1" id="KW-0677">Repeat</keyword>
<dbReference type="InterPro" id="IPR016187">
    <property type="entry name" value="CTDL_fold"/>
</dbReference>
<gene>
    <name evidence="6" type="ORF">BOX15_Mlig008364g3</name>
    <name evidence="5" type="ORF">BOX15_Mlig008364g7</name>
</gene>
<dbReference type="PANTHER" id="PTHR22906">
    <property type="entry name" value="PROPERDIN"/>
    <property type="match status" value="1"/>
</dbReference>
<dbReference type="SUPFAM" id="SSF82895">
    <property type="entry name" value="TSP-1 type 1 repeat"/>
    <property type="match status" value="3"/>
</dbReference>
<keyword evidence="4" id="KW-1133">Transmembrane helix</keyword>
<dbReference type="EMBL" id="NIVC01001000">
    <property type="protein sequence ID" value="PAA73682.1"/>
    <property type="molecule type" value="Genomic_DNA"/>
</dbReference>
<evidence type="ECO:0000313" key="5">
    <source>
        <dbReference type="EMBL" id="PAA49823.1"/>
    </source>
</evidence>
<dbReference type="Pfam" id="PF00090">
    <property type="entry name" value="TSP_1"/>
    <property type="match status" value="3"/>
</dbReference>
<feature type="compositionally biased region" description="Polar residues" evidence="3">
    <location>
        <begin position="165"/>
        <end position="174"/>
    </location>
</feature>
<keyword evidence="7" id="KW-1185">Reference proteome</keyword>